<sequence>MSDIDAKIEAEAADWVIRAQSGVISERDIIALTDWLDASPRHAHAYAEALTLWGDLEAAEPAHTPTPAVRPLTPRHPTRRFGLMAMGVSGLAAVAAGVFLLASGALSPVQTYATHKGERQTVTLADGTQLRLNTDTHLSVKMTPKARTVTLDKGEVAVIVAHKADQPFRLLTGKLTLTDIGTEFNVARLNGEVRVAVREGEVEMADHNAASRLLPGDLGTYREASGTRQLAKVDPAEAFAWQSSRAIYRNQPLSAVAADLNRYFEKPIIVEGDAAQLRLNAILTLDSQTAVAGRIAEFLPVDARTTPDAIYLRRRASDR</sequence>
<proteinExistence type="predicted"/>
<evidence type="ECO:0000313" key="4">
    <source>
        <dbReference type="EMBL" id="BBF81809.1"/>
    </source>
</evidence>
<dbReference type="OrthoDB" id="7185479at2"/>
<reference evidence="5" key="2">
    <citation type="journal article" date="2017" name="Plant Physiol. Biochem.">
        <title>Differential oxidative and antioxidative response of duckweed Lemna minor toward plant growth promoting/inhibiting bacteria.</title>
        <authorList>
            <person name="Ishizawa H."/>
            <person name="Kuroda M."/>
            <person name="Morikawa M."/>
            <person name="Ike M."/>
        </authorList>
    </citation>
    <scope>NUCLEOTIDE SEQUENCE [LARGE SCALE GENOMIC DNA]</scope>
    <source>
        <strain evidence="5">M6</strain>
    </source>
</reference>
<keyword evidence="1" id="KW-0472">Membrane</keyword>
<keyword evidence="1" id="KW-1133">Transmembrane helix</keyword>
<gene>
    <name evidence="4" type="ORF">EM6_2417</name>
</gene>
<dbReference type="InterPro" id="IPR032623">
    <property type="entry name" value="FecR_N"/>
</dbReference>
<evidence type="ECO:0000259" key="2">
    <source>
        <dbReference type="Pfam" id="PF04773"/>
    </source>
</evidence>
<dbReference type="InterPro" id="IPR012373">
    <property type="entry name" value="Ferrdict_sens_TM"/>
</dbReference>
<feature type="domain" description="FecR protein" evidence="2">
    <location>
        <begin position="111"/>
        <end position="203"/>
    </location>
</feature>
<dbReference type="InterPro" id="IPR006860">
    <property type="entry name" value="FecR"/>
</dbReference>
<organism evidence="4 5">
    <name type="scientific">Asticcacaulis excentricus</name>
    <dbReference type="NCBI Taxonomy" id="78587"/>
    <lineage>
        <taxon>Bacteria</taxon>
        <taxon>Pseudomonadati</taxon>
        <taxon>Pseudomonadota</taxon>
        <taxon>Alphaproteobacteria</taxon>
        <taxon>Caulobacterales</taxon>
        <taxon>Caulobacteraceae</taxon>
        <taxon>Asticcacaulis</taxon>
    </lineage>
</organism>
<protein>
    <submittedName>
        <fullName evidence="4">Iron siderophore sensor protein</fullName>
    </submittedName>
</protein>
<dbReference type="Proteomes" id="UP000278756">
    <property type="component" value="Chromosome 2"/>
</dbReference>
<dbReference type="PANTHER" id="PTHR30273">
    <property type="entry name" value="PERIPLASMIC SIGNAL SENSOR AND SIGMA FACTOR ACTIVATOR FECR-RELATED"/>
    <property type="match status" value="1"/>
</dbReference>
<dbReference type="Pfam" id="PF16220">
    <property type="entry name" value="DUF4880"/>
    <property type="match status" value="1"/>
</dbReference>
<feature type="transmembrane region" description="Helical" evidence="1">
    <location>
        <begin position="81"/>
        <end position="102"/>
    </location>
</feature>
<dbReference type="PIRSF" id="PIRSF018266">
    <property type="entry name" value="FecR"/>
    <property type="match status" value="1"/>
</dbReference>
<reference evidence="5" key="1">
    <citation type="journal article" date="2017" name="Biotechnol. Biofuels">
        <title>Evaluation of environmental bacterial communities as a factor affecting the growth of duckweed Lemna minor.</title>
        <authorList>
            <person name="Ishizawa H."/>
            <person name="Kuroda M."/>
            <person name="Morikawa M."/>
            <person name="Ike M."/>
        </authorList>
    </citation>
    <scope>NUCLEOTIDE SEQUENCE [LARGE SCALE GENOMIC DNA]</scope>
    <source>
        <strain evidence="5">M6</strain>
    </source>
</reference>
<dbReference type="GO" id="GO:0016989">
    <property type="term" value="F:sigma factor antagonist activity"/>
    <property type="evidence" value="ECO:0007669"/>
    <property type="project" value="TreeGrafter"/>
</dbReference>
<dbReference type="Gene3D" id="2.60.120.1440">
    <property type="match status" value="1"/>
</dbReference>
<dbReference type="Pfam" id="PF04773">
    <property type="entry name" value="FecR"/>
    <property type="match status" value="1"/>
</dbReference>
<dbReference type="RefSeq" id="WP_126423402.1">
    <property type="nucleotide sequence ID" value="NZ_AP018828.1"/>
</dbReference>
<name>A0A3G9GB87_9CAUL</name>
<evidence type="ECO:0000259" key="3">
    <source>
        <dbReference type="Pfam" id="PF16220"/>
    </source>
</evidence>
<evidence type="ECO:0000256" key="1">
    <source>
        <dbReference type="SAM" id="Phobius"/>
    </source>
</evidence>
<dbReference type="EMBL" id="AP018828">
    <property type="protein sequence ID" value="BBF81809.1"/>
    <property type="molecule type" value="Genomic_DNA"/>
</dbReference>
<feature type="domain" description="FecR N-terminal" evidence="3">
    <location>
        <begin position="11"/>
        <end position="51"/>
    </location>
</feature>
<dbReference type="PANTHER" id="PTHR30273:SF2">
    <property type="entry name" value="PROTEIN FECR"/>
    <property type="match status" value="1"/>
</dbReference>
<evidence type="ECO:0000313" key="5">
    <source>
        <dbReference type="Proteomes" id="UP000278756"/>
    </source>
</evidence>
<keyword evidence="1" id="KW-0812">Transmembrane</keyword>
<accession>A0A3G9GB87</accession>
<dbReference type="AlphaFoldDB" id="A0A3G9GB87"/>